<sequence length="99" mass="11346">MKKEKVKIQVLRRMTKDDIENLGGNLWMRRKAKALIIGAILSVVWLVTIVLATEPSLLITYVAVAPMVAVWVCWLWRFTKAGKKLWNDVKDKKQPVDLG</sequence>
<accession>A0A0F9HDY8</accession>
<feature type="transmembrane region" description="Helical" evidence="1">
    <location>
        <begin position="58"/>
        <end position="76"/>
    </location>
</feature>
<dbReference type="EMBL" id="LAZR01015345">
    <property type="protein sequence ID" value="KKM13601.1"/>
    <property type="molecule type" value="Genomic_DNA"/>
</dbReference>
<name>A0A0F9HDY8_9ZZZZ</name>
<gene>
    <name evidence="2" type="ORF">LCGC14_1714640</name>
</gene>
<proteinExistence type="predicted"/>
<keyword evidence="1" id="KW-1133">Transmembrane helix</keyword>
<reference evidence="2" key="1">
    <citation type="journal article" date="2015" name="Nature">
        <title>Complex archaea that bridge the gap between prokaryotes and eukaryotes.</title>
        <authorList>
            <person name="Spang A."/>
            <person name="Saw J.H."/>
            <person name="Jorgensen S.L."/>
            <person name="Zaremba-Niedzwiedzka K."/>
            <person name="Martijn J."/>
            <person name="Lind A.E."/>
            <person name="van Eijk R."/>
            <person name="Schleper C."/>
            <person name="Guy L."/>
            <person name="Ettema T.J."/>
        </authorList>
    </citation>
    <scope>NUCLEOTIDE SEQUENCE</scope>
</reference>
<evidence type="ECO:0000256" key="1">
    <source>
        <dbReference type="SAM" id="Phobius"/>
    </source>
</evidence>
<keyword evidence="1" id="KW-0812">Transmembrane</keyword>
<feature type="transmembrane region" description="Helical" evidence="1">
    <location>
        <begin position="34"/>
        <end position="52"/>
    </location>
</feature>
<dbReference type="AlphaFoldDB" id="A0A0F9HDY8"/>
<keyword evidence="1" id="KW-0472">Membrane</keyword>
<evidence type="ECO:0000313" key="2">
    <source>
        <dbReference type="EMBL" id="KKM13601.1"/>
    </source>
</evidence>
<organism evidence="2">
    <name type="scientific">marine sediment metagenome</name>
    <dbReference type="NCBI Taxonomy" id="412755"/>
    <lineage>
        <taxon>unclassified sequences</taxon>
        <taxon>metagenomes</taxon>
        <taxon>ecological metagenomes</taxon>
    </lineage>
</organism>
<protein>
    <submittedName>
        <fullName evidence="2">Uncharacterized protein</fullName>
    </submittedName>
</protein>
<comment type="caution">
    <text evidence="2">The sequence shown here is derived from an EMBL/GenBank/DDBJ whole genome shotgun (WGS) entry which is preliminary data.</text>
</comment>